<name>A0AAW1WYQ5_RUBAR</name>
<sequence length="89" mass="10181">MRRRLMNPAGLQIWSPSMEEAKAKDGVGEMMATTGWMRNCWAWRRGSPVETVASRCEAAWVAADWLRRRQGRGDATMSLGLRLDWRTTP</sequence>
<gene>
    <name evidence="1" type="ORF">M0R45_026032</name>
</gene>
<dbReference type="Proteomes" id="UP001457282">
    <property type="component" value="Unassembled WGS sequence"/>
</dbReference>
<keyword evidence="2" id="KW-1185">Reference proteome</keyword>
<organism evidence="1 2">
    <name type="scientific">Rubus argutus</name>
    <name type="common">Southern blackberry</name>
    <dbReference type="NCBI Taxonomy" id="59490"/>
    <lineage>
        <taxon>Eukaryota</taxon>
        <taxon>Viridiplantae</taxon>
        <taxon>Streptophyta</taxon>
        <taxon>Embryophyta</taxon>
        <taxon>Tracheophyta</taxon>
        <taxon>Spermatophyta</taxon>
        <taxon>Magnoliopsida</taxon>
        <taxon>eudicotyledons</taxon>
        <taxon>Gunneridae</taxon>
        <taxon>Pentapetalae</taxon>
        <taxon>rosids</taxon>
        <taxon>fabids</taxon>
        <taxon>Rosales</taxon>
        <taxon>Rosaceae</taxon>
        <taxon>Rosoideae</taxon>
        <taxon>Rosoideae incertae sedis</taxon>
        <taxon>Rubus</taxon>
    </lineage>
</organism>
<reference evidence="1 2" key="1">
    <citation type="journal article" date="2023" name="G3 (Bethesda)">
        <title>A chromosome-length genome assembly and annotation of blackberry (Rubus argutus, cv. 'Hillquist').</title>
        <authorList>
            <person name="Bruna T."/>
            <person name="Aryal R."/>
            <person name="Dudchenko O."/>
            <person name="Sargent D.J."/>
            <person name="Mead D."/>
            <person name="Buti M."/>
            <person name="Cavallini A."/>
            <person name="Hytonen T."/>
            <person name="Andres J."/>
            <person name="Pham M."/>
            <person name="Weisz D."/>
            <person name="Mascagni F."/>
            <person name="Usai G."/>
            <person name="Natali L."/>
            <person name="Bassil N."/>
            <person name="Fernandez G.E."/>
            <person name="Lomsadze A."/>
            <person name="Armour M."/>
            <person name="Olukolu B."/>
            <person name="Poorten T."/>
            <person name="Britton C."/>
            <person name="Davik J."/>
            <person name="Ashrafi H."/>
            <person name="Aiden E.L."/>
            <person name="Borodovsky M."/>
            <person name="Worthington M."/>
        </authorList>
    </citation>
    <scope>NUCLEOTIDE SEQUENCE [LARGE SCALE GENOMIC DNA]</scope>
    <source>
        <strain evidence="1">PI 553951</strain>
    </source>
</reference>
<protein>
    <submittedName>
        <fullName evidence="1">Uncharacterized protein</fullName>
    </submittedName>
</protein>
<evidence type="ECO:0000313" key="1">
    <source>
        <dbReference type="EMBL" id="KAK9928916.1"/>
    </source>
</evidence>
<dbReference type="AlphaFoldDB" id="A0AAW1WYQ5"/>
<evidence type="ECO:0000313" key="2">
    <source>
        <dbReference type="Proteomes" id="UP001457282"/>
    </source>
</evidence>
<proteinExistence type="predicted"/>
<comment type="caution">
    <text evidence="1">The sequence shown here is derived from an EMBL/GenBank/DDBJ whole genome shotgun (WGS) entry which is preliminary data.</text>
</comment>
<dbReference type="EMBL" id="JBEDUW010000005">
    <property type="protein sequence ID" value="KAK9928916.1"/>
    <property type="molecule type" value="Genomic_DNA"/>
</dbReference>
<accession>A0AAW1WYQ5</accession>